<reference evidence="2 3" key="1">
    <citation type="journal article" date="2013" name="Nat. Genet.">
        <title>The genome of the hydatid tapeworm Echinococcus granulosus.</title>
        <authorList>
            <person name="Zheng H."/>
            <person name="Zhang W."/>
            <person name="Zhang L."/>
            <person name="Zhang Z."/>
            <person name="Li J."/>
            <person name="Lu G."/>
            <person name="Zhu Y."/>
            <person name="Wang Y."/>
            <person name="Huang Y."/>
            <person name="Liu J."/>
            <person name="Kang H."/>
            <person name="Chen J."/>
            <person name="Wang L."/>
            <person name="Chen A."/>
            <person name="Yu S."/>
            <person name="Gao Z."/>
            <person name="Jin L."/>
            <person name="Gu W."/>
            <person name="Wang Z."/>
            <person name="Zhao L."/>
            <person name="Shi B."/>
            <person name="Wen H."/>
            <person name="Lin R."/>
            <person name="Jones M.K."/>
            <person name="Brejova B."/>
            <person name="Vinar T."/>
            <person name="Zhao G."/>
            <person name="McManus D.P."/>
            <person name="Chen Z."/>
            <person name="Zhou Y."/>
            <person name="Wang S."/>
        </authorList>
    </citation>
    <scope>NUCLEOTIDE SEQUENCE [LARGE SCALE GENOMIC DNA]</scope>
</reference>
<sequence length="652" mass="72622">MALNQQSGLLSLASQFFHWSLQYPSGGLLNIFFAPKDQGMFQINPTKEKITLALKFLQFVLFKDTTDLPVSKALLRENLSTHNTPTGSNRWRLSYYKARCPRKESNEMISIFESRGENGSDVVKKVRALSVGVQTFLYSGLSNGQKTISEAFRELEDALTIHLQNRSDDVVDTLYRHLQLKEMLSFEAEMVRLMDVRVAAFKSGNTALVNKVERVSHFLTDLISAERNLTRVLKNECERMEQCAEMIISLSAATRQLTPIPVGGNSLPQLVTALHSLKVKLDPWFLLVRNLNHSLTQLRTRLSNHSSTHTIDLSPTVEAVWRQVEMQVISLNRSVQSLEQEVVSSLYKTARTCVTAAVSSVGGVFVCLHLFLGVFVGGFLHSAVKERCLRKPRRVRKGTSACPSSVIHLCAFLFITAMLLTFLVICTTFGSSLLYAEGCVYLQENKHLAMFDSVLSGYMQGVWTQINGETVFGVPPPKNLLTAVVRDCGRSDVGLFALIGWNSFPDLPTLLHSENVQGAIQEERYDLMETLQQVQKEMASEEALSHLNNDLSQLIAAHDEARRAMKGFAPQRLNLAQIEEISQNLTTLQSAVPSISASGKIFTEICLRAPEMKAVMGDIASAAQSLESLKEVEVLMKSFLLWLVNTATVSQL</sequence>
<dbReference type="AlphaFoldDB" id="W6UJR0"/>
<evidence type="ECO:0000256" key="1">
    <source>
        <dbReference type="SAM" id="Phobius"/>
    </source>
</evidence>
<accession>W6UJR0</accession>
<dbReference type="OMA" id="VIHLCAF"/>
<dbReference type="OrthoDB" id="6262148at2759"/>
<keyword evidence="1" id="KW-0472">Membrane</keyword>
<proteinExistence type="predicted"/>
<comment type="caution">
    <text evidence="2">The sequence shown here is derived from an EMBL/GenBank/DDBJ whole genome shotgun (WGS) entry which is preliminary data.</text>
</comment>
<dbReference type="RefSeq" id="XP_024352971.1">
    <property type="nucleotide sequence ID" value="XM_024492570.1"/>
</dbReference>
<organism evidence="2 3">
    <name type="scientific">Echinococcus granulosus</name>
    <name type="common">Hydatid tapeworm</name>
    <dbReference type="NCBI Taxonomy" id="6210"/>
    <lineage>
        <taxon>Eukaryota</taxon>
        <taxon>Metazoa</taxon>
        <taxon>Spiralia</taxon>
        <taxon>Lophotrochozoa</taxon>
        <taxon>Platyhelminthes</taxon>
        <taxon>Cestoda</taxon>
        <taxon>Eucestoda</taxon>
        <taxon>Cyclophyllidea</taxon>
        <taxon>Taeniidae</taxon>
        <taxon>Echinococcus</taxon>
        <taxon>Echinococcus granulosus group</taxon>
    </lineage>
</organism>
<keyword evidence="3" id="KW-1185">Reference proteome</keyword>
<dbReference type="GeneID" id="36339036"/>
<dbReference type="EMBL" id="APAU02000017">
    <property type="protein sequence ID" value="EUB61775.1"/>
    <property type="molecule type" value="Genomic_DNA"/>
</dbReference>
<gene>
    <name evidence="2" type="ORF">EGR_03321</name>
</gene>
<dbReference type="KEGG" id="egl:EGR_03321"/>
<evidence type="ECO:0000313" key="2">
    <source>
        <dbReference type="EMBL" id="EUB61775.1"/>
    </source>
</evidence>
<keyword evidence="1" id="KW-1133">Transmembrane helix</keyword>
<dbReference type="Proteomes" id="UP000019149">
    <property type="component" value="Unassembled WGS sequence"/>
</dbReference>
<name>W6UJR0_ECHGR</name>
<feature type="transmembrane region" description="Helical" evidence="1">
    <location>
        <begin position="405"/>
        <end position="425"/>
    </location>
</feature>
<keyword evidence="1" id="KW-0812">Transmembrane</keyword>
<evidence type="ECO:0000313" key="3">
    <source>
        <dbReference type="Proteomes" id="UP000019149"/>
    </source>
</evidence>
<feature type="transmembrane region" description="Helical" evidence="1">
    <location>
        <begin position="361"/>
        <end position="384"/>
    </location>
</feature>
<protein>
    <submittedName>
        <fullName evidence="2">Uncharacterized protein</fullName>
    </submittedName>
</protein>
<dbReference type="CTD" id="36339036"/>